<dbReference type="KEGG" id="pdp:PDIP_54970"/>
<sequence>MEDIKRKGLEDVVFDVIALQEIGGQYQACSDHGTTKESFPVDLAVLEAGITRVVGKYGILKFAPLRSDDPIILQQPAEDLESKKALCYQRLHSKYSHEYVKR</sequence>
<dbReference type="OrthoDB" id="4330819at2759"/>
<protein>
    <submittedName>
        <fullName evidence="1">Uncharacterized protein</fullName>
    </submittedName>
</protein>
<proteinExistence type="predicted"/>
<dbReference type="HOGENOM" id="CLU_146180_0_0_1"/>
<organism evidence="1 2">
    <name type="scientific">Penicillium digitatum (strain Pd1 / CECT 20795)</name>
    <name type="common">Green mold</name>
    <dbReference type="NCBI Taxonomy" id="1170230"/>
    <lineage>
        <taxon>Eukaryota</taxon>
        <taxon>Fungi</taxon>
        <taxon>Dikarya</taxon>
        <taxon>Ascomycota</taxon>
        <taxon>Pezizomycotina</taxon>
        <taxon>Eurotiomycetes</taxon>
        <taxon>Eurotiomycetidae</taxon>
        <taxon>Eurotiales</taxon>
        <taxon>Aspergillaceae</taxon>
        <taxon>Penicillium</taxon>
    </lineage>
</organism>
<evidence type="ECO:0000313" key="2">
    <source>
        <dbReference type="Proteomes" id="UP000009886"/>
    </source>
</evidence>
<evidence type="ECO:0000313" key="1">
    <source>
        <dbReference type="EMBL" id="EKV11758.1"/>
    </source>
</evidence>
<dbReference type="EMBL" id="AKCU01000370">
    <property type="protein sequence ID" value="EKV11758.1"/>
    <property type="molecule type" value="Genomic_DNA"/>
</dbReference>
<reference evidence="2" key="1">
    <citation type="journal article" date="2012" name="BMC Genomics">
        <title>Genome sequence of the necrotrophic fungus Penicillium digitatum, the main postharvest pathogen of citrus.</title>
        <authorList>
            <person name="Marcet-Houben M."/>
            <person name="Ballester A.-R."/>
            <person name="de la Fuente B."/>
            <person name="Harries E."/>
            <person name="Marcos J.F."/>
            <person name="Gonzalez-Candelas L."/>
            <person name="Gabaldon T."/>
        </authorList>
    </citation>
    <scope>NUCLEOTIDE SEQUENCE [LARGE SCALE GENOMIC DNA]</scope>
    <source>
        <strain evidence="2">Pd1 / CECT 20795</strain>
    </source>
</reference>
<dbReference type="Proteomes" id="UP000009886">
    <property type="component" value="Unassembled WGS sequence"/>
</dbReference>
<accession>K9GA26</accession>
<dbReference type="VEuPathDB" id="FungiDB:PDIP_54970"/>
<name>K9GA26_PEND1</name>
<dbReference type="AlphaFoldDB" id="K9GA26"/>
<comment type="caution">
    <text evidence="1">The sequence shown here is derived from an EMBL/GenBank/DDBJ whole genome shotgun (WGS) entry which is preliminary data.</text>
</comment>
<gene>
    <name evidence="1" type="ORF">PDIP_54970</name>
</gene>